<feature type="compositionally biased region" description="Pro residues" evidence="1">
    <location>
        <begin position="209"/>
        <end position="222"/>
    </location>
</feature>
<evidence type="ECO:0000313" key="2">
    <source>
        <dbReference type="EMBL" id="KAG9328935.1"/>
    </source>
</evidence>
<organism evidence="2 3">
    <name type="scientific">Albula glossodonta</name>
    <name type="common">roundjaw bonefish</name>
    <dbReference type="NCBI Taxonomy" id="121402"/>
    <lineage>
        <taxon>Eukaryota</taxon>
        <taxon>Metazoa</taxon>
        <taxon>Chordata</taxon>
        <taxon>Craniata</taxon>
        <taxon>Vertebrata</taxon>
        <taxon>Euteleostomi</taxon>
        <taxon>Actinopterygii</taxon>
        <taxon>Neopterygii</taxon>
        <taxon>Teleostei</taxon>
        <taxon>Albuliformes</taxon>
        <taxon>Albulidae</taxon>
        <taxon>Albula</taxon>
    </lineage>
</organism>
<name>A0A8T2MLS4_9TELE</name>
<dbReference type="EMBL" id="JAFBMS010001639">
    <property type="protein sequence ID" value="KAG9328935.1"/>
    <property type="molecule type" value="Genomic_DNA"/>
</dbReference>
<keyword evidence="3" id="KW-1185">Reference proteome</keyword>
<reference evidence="2" key="1">
    <citation type="thesis" date="2021" institute="BYU ScholarsArchive" country="Provo, UT, USA">
        <title>Applications of and Algorithms for Genome Assembly and Genomic Analyses with an Emphasis on Marine Teleosts.</title>
        <authorList>
            <person name="Pickett B.D."/>
        </authorList>
    </citation>
    <scope>NUCLEOTIDE SEQUENCE</scope>
    <source>
        <strain evidence="2">HI-2016</strain>
    </source>
</reference>
<feature type="compositionally biased region" description="Polar residues" evidence="1">
    <location>
        <begin position="20"/>
        <end position="30"/>
    </location>
</feature>
<protein>
    <submittedName>
        <fullName evidence="2">Uncharacterized protein</fullName>
    </submittedName>
</protein>
<accession>A0A8T2MLS4</accession>
<feature type="region of interest" description="Disordered" evidence="1">
    <location>
        <begin position="257"/>
        <end position="276"/>
    </location>
</feature>
<feature type="compositionally biased region" description="Polar residues" evidence="1">
    <location>
        <begin position="142"/>
        <end position="151"/>
    </location>
</feature>
<feature type="compositionally biased region" description="Basic and acidic residues" evidence="1">
    <location>
        <begin position="96"/>
        <end position="107"/>
    </location>
</feature>
<feature type="compositionally biased region" description="Basic residues" evidence="1">
    <location>
        <begin position="261"/>
        <end position="276"/>
    </location>
</feature>
<gene>
    <name evidence="2" type="ORF">JZ751_009196</name>
</gene>
<dbReference type="AlphaFoldDB" id="A0A8T2MLS4"/>
<sequence length="276" mass="29687">MSGVTLAPPDDPPTQVLGPTHTNNQDTGSQPLLAGPVSRGRTPGRGTSPHPHRNPNHANKVTLCYTHSTQPAHTAQASPLLVTQGEVTHAGREVHTLTRIHTNETKEAGPPPRPKIKNKTNENPAETAVPPASRNRRDRTLVDSQSYKSTGPGTGKAREGGAKHQPGVAASPPSPSPSSSAGYWVGRRHGSRRAVPASSSLTLTLKRNPPLPEPRLPRPPLSYPDSLRGGNERQLRQITNQAKQGRQPTLIHIPHACPKLPMKKNSPKQRHVRLTS</sequence>
<feature type="region of interest" description="Disordered" evidence="1">
    <location>
        <begin position="96"/>
        <end position="229"/>
    </location>
</feature>
<evidence type="ECO:0000256" key="1">
    <source>
        <dbReference type="SAM" id="MobiDB-lite"/>
    </source>
</evidence>
<evidence type="ECO:0000313" key="3">
    <source>
        <dbReference type="Proteomes" id="UP000824540"/>
    </source>
</evidence>
<dbReference type="Proteomes" id="UP000824540">
    <property type="component" value="Unassembled WGS sequence"/>
</dbReference>
<comment type="caution">
    <text evidence="2">The sequence shown here is derived from an EMBL/GenBank/DDBJ whole genome shotgun (WGS) entry which is preliminary data.</text>
</comment>
<feature type="region of interest" description="Disordered" evidence="1">
    <location>
        <begin position="1"/>
        <end position="58"/>
    </location>
</feature>
<proteinExistence type="predicted"/>